<proteinExistence type="predicted"/>
<organism>
    <name type="scientific">Physcomitrium patens</name>
    <name type="common">Spreading-leaved earth moss</name>
    <name type="synonym">Physcomitrella patens</name>
    <dbReference type="NCBI Taxonomy" id="3218"/>
    <lineage>
        <taxon>Eukaryota</taxon>
        <taxon>Viridiplantae</taxon>
        <taxon>Streptophyta</taxon>
        <taxon>Embryophyta</taxon>
        <taxon>Bryophyta</taxon>
        <taxon>Bryophytina</taxon>
        <taxon>Bryopsida</taxon>
        <taxon>Funariidae</taxon>
        <taxon>Funariales</taxon>
        <taxon>Funariaceae</taxon>
        <taxon>Physcomitrium</taxon>
    </lineage>
</organism>
<feature type="non-terminal residue" evidence="1">
    <location>
        <position position="1"/>
    </location>
</feature>
<dbReference type="EMBL" id="DS546026">
    <property type="protein sequence ID" value="EDQ48715.1"/>
    <property type="molecule type" value="Genomic_DNA"/>
</dbReference>
<evidence type="ECO:0000313" key="1">
    <source>
        <dbReference type="EMBL" id="EDQ48715.1"/>
    </source>
</evidence>
<reference evidence="1" key="1">
    <citation type="journal article" date="2008" name="Science">
        <title>The Physcomitrella genome reveals evolutionary insights into the conquest of land by plants.</title>
        <authorList>
            <person name="Rensing S."/>
            <person name="Lang D."/>
            <person name="Zimmer A."/>
            <person name="Terry A."/>
            <person name="Salamov A."/>
            <person name="Shapiro H."/>
            <person name="Nishiyama T."/>
            <person name="Perroud P.-F."/>
            <person name="Lindquist E."/>
            <person name="Kamisugi Y."/>
            <person name="Tanahashi T."/>
            <person name="Sakakibara K."/>
            <person name="Fujita T."/>
            <person name="Oishi K."/>
            <person name="Shin-I T."/>
            <person name="Kuroki Y."/>
            <person name="Toyoda A."/>
            <person name="Suzuki Y."/>
            <person name="Hashimoto A."/>
            <person name="Yamaguchi K."/>
            <person name="Sugano A."/>
            <person name="Kohara Y."/>
            <person name="Fujiyama A."/>
            <person name="Anterola A."/>
            <person name="Aoki S."/>
            <person name="Ashton N."/>
            <person name="Barbazuk W.B."/>
            <person name="Barker E."/>
            <person name="Bennetzen J."/>
            <person name="Bezanilla M."/>
            <person name="Blankenship R."/>
            <person name="Cho S.H."/>
            <person name="Dutcher S."/>
            <person name="Estelle M."/>
            <person name="Fawcett J.A."/>
            <person name="Gundlach H."/>
            <person name="Hanada K."/>
            <person name="Heyl A."/>
            <person name="Hicks K.A."/>
            <person name="Hugh J."/>
            <person name="Lohr M."/>
            <person name="Mayer K."/>
            <person name="Melkozernov A."/>
            <person name="Murata T."/>
            <person name="Nelson D."/>
            <person name="Pils B."/>
            <person name="Prigge M."/>
            <person name="Reiss B."/>
            <person name="Renner T."/>
            <person name="Rombauts S."/>
            <person name="Rushton P."/>
            <person name="Sanderfoot A."/>
            <person name="Schween G."/>
            <person name="Shiu S.-H."/>
            <person name="Stueber K."/>
            <person name="Theodoulou F.L."/>
            <person name="Tu H."/>
            <person name="Van de Peer Y."/>
            <person name="Verrier P.J."/>
            <person name="Waters E."/>
            <person name="Wood A."/>
            <person name="Yang L."/>
            <person name="Cove D."/>
            <person name="Cuming A."/>
            <person name="Hasebe M."/>
            <person name="Lucas S."/>
            <person name="Mishler D.B."/>
            <person name="Reski R."/>
            <person name="Grigoriev I."/>
            <person name="Quatrano R.S."/>
            <person name="Boore J.L."/>
        </authorList>
    </citation>
    <scope>NUCLEOTIDE SEQUENCE [LARGE SCALE GENOMIC DNA]</scope>
</reference>
<gene>
    <name evidence="1" type="ORF">PHYPADRAFT_157672</name>
</gene>
<sequence length="51" mass="5951">GFITPNSSHLVCKLNYSIYGLNQSPHVWLEEINSYLFAQNWQCNAMDLNLY</sequence>
<protein>
    <submittedName>
        <fullName evidence="1">Predicted protein</fullName>
    </submittedName>
</protein>
<name>A9U6I7_PHYPA</name>
<dbReference type="AlphaFoldDB" id="A9U6I7"/>
<accession>A9U6I7</accession>